<organism evidence="2">
    <name type="scientific">Streptomyces iranensis</name>
    <dbReference type="NCBI Taxonomy" id="576784"/>
    <lineage>
        <taxon>Bacteria</taxon>
        <taxon>Bacillati</taxon>
        <taxon>Actinomycetota</taxon>
        <taxon>Actinomycetes</taxon>
        <taxon>Kitasatosporales</taxon>
        <taxon>Streptomycetaceae</taxon>
        <taxon>Streptomyces</taxon>
        <taxon>Streptomyces violaceusniger group</taxon>
    </lineage>
</organism>
<dbReference type="GO" id="GO:0008168">
    <property type="term" value="F:methyltransferase activity"/>
    <property type="evidence" value="ECO:0007669"/>
    <property type="project" value="UniProtKB-KW"/>
</dbReference>
<protein>
    <submittedName>
        <fullName evidence="2">C5-O-methyltransferase</fullName>
    </submittedName>
    <submittedName>
        <fullName evidence="3">SAM-dependent methyltransferase</fullName>
    </submittedName>
</protein>
<dbReference type="Proteomes" id="UP000756710">
    <property type="component" value="Unassembled WGS sequence"/>
</dbReference>
<dbReference type="GO" id="GO:0032259">
    <property type="term" value="P:methylation"/>
    <property type="evidence" value="ECO:0007669"/>
    <property type="project" value="UniProtKB-KW"/>
</dbReference>
<dbReference type="GeneID" id="32466951"/>
<dbReference type="InterPro" id="IPR050447">
    <property type="entry name" value="Erg6_SMT_methyltransf"/>
</dbReference>
<evidence type="ECO:0000313" key="4">
    <source>
        <dbReference type="Proteomes" id="UP000756710"/>
    </source>
</evidence>
<keyword evidence="2" id="KW-0808">Transferase</keyword>
<feature type="domain" description="Methyltransferase" evidence="1">
    <location>
        <begin position="65"/>
        <end position="159"/>
    </location>
</feature>
<dbReference type="HOGENOM" id="CLU_039068_6_0_11"/>
<dbReference type="RefSeq" id="WP_052701067.1">
    <property type="nucleotide sequence ID" value="NZ_CP136563.1"/>
</dbReference>
<keyword evidence="4" id="KW-1185">Reference proteome</keyword>
<evidence type="ECO:0000313" key="3">
    <source>
        <dbReference type="EMBL" id="MBP2068608.1"/>
    </source>
</evidence>
<accession>A0A060ZHU5</accession>
<proteinExistence type="predicted"/>
<dbReference type="InterPro" id="IPR041698">
    <property type="entry name" value="Methyltransf_25"/>
</dbReference>
<dbReference type="AlphaFoldDB" id="A0A060ZHU5"/>
<dbReference type="Gene3D" id="3.40.50.150">
    <property type="entry name" value="Vaccinia Virus protein VP39"/>
    <property type="match status" value="1"/>
</dbReference>
<reference evidence="2" key="1">
    <citation type="submission" date="2014-05" db="EMBL/GenBank/DDBJ databases">
        <authorList>
            <person name="Horn Fabian"/>
        </authorList>
    </citation>
    <scope>NUCLEOTIDE SEQUENCE</scope>
</reference>
<reference evidence="3 4" key="2">
    <citation type="submission" date="2021-03" db="EMBL/GenBank/DDBJ databases">
        <title>Genomic Encyclopedia of Type Strains, Phase IV (KMG-IV): sequencing the most valuable type-strain genomes for metagenomic binning, comparative biology and taxonomic classification.</title>
        <authorList>
            <person name="Goeker M."/>
        </authorList>
    </citation>
    <scope>NUCLEOTIDE SEQUENCE [LARGE SCALE GENOMIC DNA]</scope>
    <source>
        <strain evidence="3 4">DSM 41954</strain>
    </source>
</reference>
<dbReference type="InterPro" id="IPR029063">
    <property type="entry name" value="SAM-dependent_MTases_sf"/>
</dbReference>
<keyword evidence="2" id="KW-0489">Methyltransferase</keyword>
<dbReference type="EMBL" id="JAGGLR010000045">
    <property type="protein sequence ID" value="MBP2068608.1"/>
    <property type="molecule type" value="Genomic_DNA"/>
</dbReference>
<sequence>MSSAPPSNAGQVGEVYDKAAVAETPANLHLGYWTDEADDADLATATEQLTAQLIERLAPRAGQRILDVGCGVGGPAISLARSAAVEVLGITVSHAQVEQATARAYAAGLADRVRFEYADALELPYEDAAFDGAWFVESLIHMPDKERVLAEVARVLKPGARVAVADMFRRPGHDWPTEGSTLVTAVGLDDYPKLFEQAGLEPVEIRDVSDRATYPPAIQTQLRDAIRPQREAAARGLGESLVNWLFRDEDQPPARGGFPGYVLMTGERI</sequence>
<dbReference type="CDD" id="cd02440">
    <property type="entry name" value="AdoMet_MTases"/>
    <property type="match status" value="1"/>
</dbReference>
<evidence type="ECO:0000259" key="1">
    <source>
        <dbReference type="Pfam" id="PF13649"/>
    </source>
</evidence>
<evidence type="ECO:0000313" key="2">
    <source>
        <dbReference type="EMBL" id="CDR01144.1"/>
    </source>
</evidence>
<dbReference type="PANTHER" id="PTHR44068:SF11">
    <property type="entry name" value="GERANYL DIPHOSPHATE 2-C-METHYLTRANSFERASE"/>
    <property type="match status" value="1"/>
</dbReference>
<name>A0A060ZHU5_9ACTN</name>
<dbReference type="PANTHER" id="PTHR44068">
    <property type="entry name" value="ZGC:194242"/>
    <property type="match status" value="1"/>
</dbReference>
<dbReference type="Pfam" id="PF13649">
    <property type="entry name" value="Methyltransf_25"/>
    <property type="match status" value="1"/>
</dbReference>
<dbReference type="EMBL" id="LK022848">
    <property type="protein sequence ID" value="CDR01144.1"/>
    <property type="molecule type" value="Genomic_DNA"/>
</dbReference>
<gene>
    <name evidence="3" type="ORF">J2Z30_009689</name>
    <name evidence="2" type="ORF">SIRAN144</name>
</gene>
<dbReference type="SUPFAM" id="SSF53335">
    <property type="entry name" value="S-adenosyl-L-methionine-dependent methyltransferases"/>
    <property type="match status" value="1"/>
</dbReference>